<dbReference type="SMART" id="SM00388">
    <property type="entry name" value="HisKA"/>
    <property type="match status" value="1"/>
</dbReference>
<evidence type="ECO:0000256" key="1">
    <source>
        <dbReference type="ARBA" id="ARBA00000085"/>
    </source>
</evidence>
<dbReference type="SMART" id="SM00387">
    <property type="entry name" value="HATPase_c"/>
    <property type="match status" value="1"/>
</dbReference>
<dbReference type="PANTHER" id="PTHR43711:SF31">
    <property type="entry name" value="HISTIDINE KINASE"/>
    <property type="match status" value="1"/>
</dbReference>
<name>A0A1I0PKP2_9BACT</name>
<dbReference type="Gene3D" id="3.40.190.10">
    <property type="entry name" value="Periplasmic binding protein-like II"/>
    <property type="match status" value="2"/>
</dbReference>
<feature type="domain" description="Histidine kinase" evidence="10">
    <location>
        <begin position="701"/>
        <end position="912"/>
    </location>
</feature>
<dbReference type="InterPro" id="IPR036097">
    <property type="entry name" value="HisK_dim/P_sf"/>
</dbReference>
<dbReference type="InterPro" id="IPR050736">
    <property type="entry name" value="Sensor_HK_Regulatory"/>
</dbReference>
<dbReference type="PROSITE" id="PS50113">
    <property type="entry name" value="PAC"/>
    <property type="match status" value="1"/>
</dbReference>
<keyword evidence="9" id="KW-0732">Signal</keyword>
<dbReference type="SUPFAM" id="SSF55874">
    <property type="entry name" value="ATPase domain of HSP90 chaperone/DNA topoisomerase II/histidine kinase"/>
    <property type="match status" value="1"/>
</dbReference>
<dbReference type="InterPro" id="IPR005467">
    <property type="entry name" value="His_kinase_dom"/>
</dbReference>
<dbReference type="GO" id="GO:0000155">
    <property type="term" value="F:phosphorelay sensor kinase activity"/>
    <property type="evidence" value="ECO:0007669"/>
    <property type="project" value="InterPro"/>
</dbReference>
<dbReference type="Gene3D" id="3.30.450.20">
    <property type="entry name" value="PAS domain"/>
    <property type="match status" value="1"/>
</dbReference>
<feature type="domain" description="PAC" evidence="11">
    <location>
        <begin position="631"/>
        <end position="683"/>
    </location>
</feature>
<keyword evidence="3" id="KW-0597">Phosphoprotein</keyword>
<dbReference type="RefSeq" id="WP_143065761.1">
    <property type="nucleotide sequence ID" value="NZ_FOIQ01000004.1"/>
</dbReference>
<dbReference type="PRINTS" id="PR00344">
    <property type="entry name" value="BCTRLSENSOR"/>
</dbReference>
<reference evidence="12 13" key="1">
    <citation type="submission" date="2016-10" db="EMBL/GenBank/DDBJ databases">
        <authorList>
            <person name="de Groot N.N."/>
        </authorList>
    </citation>
    <scope>NUCLEOTIDE SEQUENCE [LARGE SCALE GENOMIC DNA]</scope>
    <source>
        <strain evidence="12 13">TC2-24</strain>
    </source>
</reference>
<dbReference type="SUPFAM" id="SSF47384">
    <property type="entry name" value="Homodimeric domain of signal transducing histidine kinase"/>
    <property type="match status" value="1"/>
</dbReference>
<evidence type="ECO:0000259" key="10">
    <source>
        <dbReference type="PROSITE" id="PS50109"/>
    </source>
</evidence>
<keyword evidence="8" id="KW-0812">Transmembrane</keyword>
<feature type="signal peptide" evidence="9">
    <location>
        <begin position="1"/>
        <end position="25"/>
    </location>
</feature>
<dbReference type="Pfam" id="PF00512">
    <property type="entry name" value="HisKA"/>
    <property type="match status" value="1"/>
</dbReference>
<dbReference type="SUPFAM" id="SSF55785">
    <property type="entry name" value="PYP-like sensor domain (PAS domain)"/>
    <property type="match status" value="1"/>
</dbReference>
<evidence type="ECO:0000256" key="2">
    <source>
        <dbReference type="ARBA" id="ARBA00012438"/>
    </source>
</evidence>
<evidence type="ECO:0000313" key="12">
    <source>
        <dbReference type="EMBL" id="SEW14377.1"/>
    </source>
</evidence>
<dbReference type="InterPro" id="IPR035965">
    <property type="entry name" value="PAS-like_dom_sf"/>
</dbReference>
<evidence type="ECO:0000256" key="5">
    <source>
        <dbReference type="ARBA" id="ARBA00022777"/>
    </source>
</evidence>
<sequence>MTRKPFIRYITVLVLLLGCTHIAHAQLKKAYDAETPLVIACNWDMAPYEFNNEGEPDGYNIQLLGTILDKLQIQYKVLMTEGEEAMAAFERHEADIIIDPGYRYHGRPYVLSHSIIDYYRVKVATYKKVQPLVALSHLTKKDTVILKENDYASNQIVTGNLLESPYKYLSPKTALADISKGEHKYFIWSEAQLKWTIRKLTLDNIVLSDVDIPDGEFHIVGYDKELINAIDDEYARLEQLGELEKIHDQWFHPERVHNDTSPLALIILTGIIIVTVIALLLSRLIHARVRAAVRQSVEINQMMEQALNMGNFYIIEYDLHTRHAKNIYGDHLPEEGMDIEELIKHFHPDDRKGSGHDAMVKKAERSRQWAVSRRWNAGTEAAPIWRYLRGNTVVEYEDGKPRYIVYSIKDISKEIEEERVNSETASKYLKMFGTNLVAMSIYDKNGILLDTNENMKRLCDFDEQIEAYFHQVCLFDVPLLKGQFDPKSHENFHVCQKMHYPEYGIDKYIEFKVRPTFDNNDELRFYVVTARDLSEERIMYLEQRRHDANIQKANETISHYEKQLNYLLENSQMFIWHFDPEKNVINFTRTTHKTEYHETLEEFFKGVDEKDRETLLNGIKECVATKKPYNAIHRYKYTPLEEETVWYSISGVPTFDKDGTLIKYFGIARNITNLMVTQQKLIEETKRAEDSGKMKSAFLANMTHEIRTPLNAIVGFSDLLPVVDSSEERMEFIRIIRNNCEMLMRLINDILEASNMGQSLAIKPTKVDFATAFDDICQTLAQRVQGPHVKFIKDNPYTTYPATLDIGRIQQVLTNFVTNAVKYTREGYIKVGYHEEDGGIYYYCEDTGAGIPKEKQDSVFERFVKLNDFVQGTGLGLSICKAIAEHCGGKIGVTSEGSGQGSRFWLWTPRDITS</sequence>
<evidence type="ECO:0000256" key="6">
    <source>
        <dbReference type="ARBA" id="ARBA00023012"/>
    </source>
</evidence>
<feature type="chain" id="PRO_5011543100" description="histidine kinase" evidence="9">
    <location>
        <begin position="26"/>
        <end position="914"/>
    </location>
</feature>
<feature type="transmembrane region" description="Helical" evidence="8">
    <location>
        <begin position="263"/>
        <end position="285"/>
    </location>
</feature>
<accession>A0A1I0PKP2</accession>
<dbReference type="EC" id="2.7.13.3" evidence="2"/>
<dbReference type="InterPro" id="IPR001638">
    <property type="entry name" value="Solute-binding_3/MltF_N"/>
</dbReference>
<feature type="coiled-coil region" evidence="7">
    <location>
        <begin position="543"/>
        <end position="570"/>
    </location>
</feature>
<dbReference type="Proteomes" id="UP000199373">
    <property type="component" value="Unassembled WGS sequence"/>
</dbReference>
<evidence type="ECO:0000256" key="9">
    <source>
        <dbReference type="SAM" id="SignalP"/>
    </source>
</evidence>
<dbReference type="InterPro" id="IPR004358">
    <property type="entry name" value="Sig_transdc_His_kin-like_C"/>
</dbReference>
<dbReference type="PROSITE" id="PS50109">
    <property type="entry name" value="HIS_KIN"/>
    <property type="match status" value="1"/>
</dbReference>
<keyword evidence="8" id="KW-1133">Transmembrane helix</keyword>
<dbReference type="SUPFAM" id="SSF53850">
    <property type="entry name" value="Periplasmic binding protein-like II"/>
    <property type="match status" value="1"/>
</dbReference>
<dbReference type="CDD" id="cd00082">
    <property type="entry name" value="HisKA"/>
    <property type="match status" value="1"/>
</dbReference>
<evidence type="ECO:0000256" key="8">
    <source>
        <dbReference type="SAM" id="Phobius"/>
    </source>
</evidence>
<dbReference type="InterPro" id="IPR003594">
    <property type="entry name" value="HATPase_dom"/>
</dbReference>
<dbReference type="InterPro" id="IPR003661">
    <property type="entry name" value="HisK_dim/P_dom"/>
</dbReference>
<dbReference type="PROSITE" id="PS51257">
    <property type="entry name" value="PROKAR_LIPOPROTEIN"/>
    <property type="match status" value="1"/>
</dbReference>
<dbReference type="Pfam" id="PF02518">
    <property type="entry name" value="HATPase_c"/>
    <property type="match status" value="1"/>
</dbReference>
<dbReference type="InterPro" id="IPR000700">
    <property type="entry name" value="PAS-assoc_C"/>
</dbReference>
<keyword evidence="13" id="KW-1185">Reference proteome</keyword>
<evidence type="ECO:0000256" key="4">
    <source>
        <dbReference type="ARBA" id="ARBA00022679"/>
    </source>
</evidence>
<evidence type="ECO:0000256" key="7">
    <source>
        <dbReference type="SAM" id="Coils"/>
    </source>
</evidence>
<dbReference type="AlphaFoldDB" id="A0A1I0PKP2"/>
<evidence type="ECO:0000259" key="11">
    <source>
        <dbReference type="PROSITE" id="PS50113"/>
    </source>
</evidence>
<dbReference type="PANTHER" id="PTHR43711">
    <property type="entry name" value="TWO-COMPONENT HISTIDINE KINASE"/>
    <property type="match status" value="1"/>
</dbReference>
<comment type="catalytic activity">
    <reaction evidence="1">
        <text>ATP + protein L-histidine = ADP + protein N-phospho-L-histidine.</text>
        <dbReference type="EC" id="2.7.13.3"/>
    </reaction>
</comment>
<keyword evidence="8" id="KW-0472">Membrane</keyword>
<gene>
    <name evidence="12" type="ORF">SAMN04487850_1801</name>
</gene>
<keyword evidence="4" id="KW-0808">Transferase</keyword>
<proteinExistence type="predicted"/>
<evidence type="ECO:0000313" key="13">
    <source>
        <dbReference type="Proteomes" id="UP000199373"/>
    </source>
</evidence>
<protein>
    <recommendedName>
        <fullName evidence="2">histidine kinase</fullName>
        <ecNumber evidence="2">2.7.13.3</ecNumber>
    </recommendedName>
</protein>
<dbReference type="Gene3D" id="3.30.565.10">
    <property type="entry name" value="Histidine kinase-like ATPase, C-terminal domain"/>
    <property type="match status" value="1"/>
</dbReference>
<dbReference type="Pfam" id="PF00497">
    <property type="entry name" value="SBP_bac_3"/>
    <property type="match status" value="1"/>
</dbReference>
<keyword evidence="6" id="KW-0902">Two-component regulatory system</keyword>
<keyword evidence="5 12" id="KW-0418">Kinase</keyword>
<evidence type="ECO:0000256" key="3">
    <source>
        <dbReference type="ARBA" id="ARBA00022553"/>
    </source>
</evidence>
<dbReference type="InterPro" id="IPR036890">
    <property type="entry name" value="HATPase_C_sf"/>
</dbReference>
<keyword evidence="7" id="KW-0175">Coiled coil</keyword>
<dbReference type="Gene3D" id="1.10.287.130">
    <property type="match status" value="1"/>
</dbReference>
<dbReference type="EMBL" id="FOIQ01000004">
    <property type="protein sequence ID" value="SEW14377.1"/>
    <property type="molecule type" value="Genomic_DNA"/>
</dbReference>
<organism evidence="12 13">
    <name type="scientific">Prevotella aff. ruminicola Tc2-24</name>
    <dbReference type="NCBI Taxonomy" id="81582"/>
    <lineage>
        <taxon>Bacteria</taxon>
        <taxon>Pseudomonadati</taxon>
        <taxon>Bacteroidota</taxon>
        <taxon>Bacteroidia</taxon>
        <taxon>Bacteroidales</taxon>
        <taxon>Prevotellaceae</taxon>
        <taxon>Prevotella</taxon>
    </lineage>
</organism>